<dbReference type="OrthoDB" id="1066444at2"/>
<gene>
    <name evidence="1" type="ORF">SAMN05444362_101633</name>
</gene>
<proteinExistence type="predicted"/>
<reference evidence="2" key="1">
    <citation type="submission" date="2016-11" db="EMBL/GenBank/DDBJ databases">
        <authorList>
            <person name="Varghese N."/>
            <person name="Submissions S."/>
        </authorList>
    </citation>
    <scope>NUCLEOTIDE SEQUENCE [LARGE SCALE GENOMIC DNA]</scope>
    <source>
        <strain evidence="2">DSM 27370</strain>
    </source>
</reference>
<accession>A0A1M4UKW5</accession>
<dbReference type="Proteomes" id="UP000184480">
    <property type="component" value="Unassembled WGS sequence"/>
</dbReference>
<sequence>MRKEKTIDICHRHLFDDVDTLKKIGIPPQIIERIKRIRSIYTIWNDYPTKKDKEMRDKLTSMFNISMSEAYEDIRIIKQLLGDFNNATKAFHRFRANAMFLEAFELARIKKNPIAEVMAGDKYAKYNQLDKEDSLEFPWEDIMPQNYEPTSDPTVIGIKPIANIQEKIAAMKQKYMTDIEDVDYEDIGINPSLLENTKDYE</sequence>
<protein>
    <submittedName>
        <fullName evidence="1">Uncharacterized protein</fullName>
    </submittedName>
</protein>
<dbReference type="EMBL" id="FQUC01000001">
    <property type="protein sequence ID" value="SHE57295.1"/>
    <property type="molecule type" value="Genomic_DNA"/>
</dbReference>
<dbReference type="AlphaFoldDB" id="A0A1M4UKW5"/>
<organism evidence="1 2">
    <name type="scientific">Dysgonomonas macrotermitis</name>
    <dbReference type="NCBI Taxonomy" id="1346286"/>
    <lineage>
        <taxon>Bacteria</taxon>
        <taxon>Pseudomonadati</taxon>
        <taxon>Bacteroidota</taxon>
        <taxon>Bacteroidia</taxon>
        <taxon>Bacteroidales</taxon>
        <taxon>Dysgonomonadaceae</taxon>
        <taxon>Dysgonomonas</taxon>
    </lineage>
</organism>
<dbReference type="STRING" id="1346286.SAMN05444362_101633"/>
<evidence type="ECO:0000313" key="1">
    <source>
        <dbReference type="EMBL" id="SHE57295.1"/>
    </source>
</evidence>
<dbReference type="RefSeq" id="WP_062175713.1">
    <property type="nucleotide sequence ID" value="NZ_BBXL01000001.1"/>
</dbReference>
<keyword evidence="2" id="KW-1185">Reference proteome</keyword>
<evidence type="ECO:0000313" key="2">
    <source>
        <dbReference type="Proteomes" id="UP000184480"/>
    </source>
</evidence>
<name>A0A1M4UKW5_9BACT</name>